<evidence type="ECO:0000313" key="2">
    <source>
        <dbReference type="EMBL" id="GFN09316.1"/>
    </source>
</evidence>
<evidence type="ECO:0008006" key="4">
    <source>
        <dbReference type="Google" id="ProtNLM"/>
    </source>
</evidence>
<gene>
    <name evidence="2" type="ORF">Smic_78720</name>
</gene>
<dbReference type="AlphaFoldDB" id="A0A7J0D3I8"/>
<feature type="compositionally biased region" description="Basic and acidic residues" evidence="1">
    <location>
        <begin position="290"/>
        <end position="305"/>
    </location>
</feature>
<evidence type="ECO:0000256" key="1">
    <source>
        <dbReference type="SAM" id="MobiDB-lite"/>
    </source>
</evidence>
<name>A0A7J0D3I8_STRMI</name>
<organism evidence="2 3">
    <name type="scientific">Streptomyces microflavus</name>
    <name type="common">Streptomyces lipmanii</name>
    <dbReference type="NCBI Taxonomy" id="1919"/>
    <lineage>
        <taxon>Bacteria</taxon>
        <taxon>Bacillati</taxon>
        <taxon>Actinomycetota</taxon>
        <taxon>Actinomycetes</taxon>
        <taxon>Kitasatosporales</taxon>
        <taxon>Streptomycetaceae</taxon>
        <taxon>Streptomyces</taxon>
    </lineage>
</organism>
<dbReference type="Proteomes" id="UP000498740">
    <property type="component" value="Unassembled WGS sequence"/>
</dbReference>
<evidence type="ECO:0000313" key="3">
    <source>
        <dbReference type="Proteomes" id="UP000498740"/>
    </source>
</evidence>
<dbReference type="EMBL" id="BLWD01000002">
    <property type="protein sequence ID" value="GFN09316.1"/>
    <property type="molecule type" value="Genomic_DNA"/>
</dbReference>
<feature type="compositionally biased region" description="Low complexity" evidence="1">
    <location>
        <begin position="391"/>
        <end position="408"/>
    </location>
</feature>
<reference evidence="2 3" key="1">
    <citation type="submission" date="2020-05" db="EMBL/GenBank/DDBJ databases">
        <title>Whole genome shotgun sequence of Streptomyces microflavus NBRC 13062.</title>
        <authorList>
            <person name="Komaki H."/>
            <person name="Tamura T."/>
        </authorList>
    </citation>
    <scope>NUCLEOTIDE SEQUENCE [LARGE SCALE GENOMIC DNA]</scope>
    <source>
        <strain evidence="2 3">NBRC 13062</strain>
    </source>
</reference>
<feature type="compositionally biased region" description="Low complexity" evidence="1">
    <location>
        <begin position="323"/>
        <end position="334"/>
    </location>
</feature>
<feature type="compositionally biased region" description="Basic residues" evidence="1">
    <location>
        <begin position="357"/>
        <end position="368"/>
    </location>
</feature>
<sequence>MTTPLPEPLRTRWQPLRIGLVDLFHYDVEEFHFRDGRLLLRGNNGTGKSKVLALTLPFLLDGDLSPRRVEPDGDPGKRMEWNLLLGGEHPHTERLGYTWIEFGRLDASTGESHFRTLLCGLKAVSGRGIARHWYAVTDLRVQHGPGTPVEGCLSLVDATGTALTRDRLVEAVADHGMVYDQAKTYRRAVDEALFGLGEQRYGALVDLLVQLRQPQLSKRPNEAALSRALTEALPPVDQAVIADVAEAFRSLDEEKTELAAASAAEHAAAGFLEHYRRYARVATRRRARLPRAEHSRYEQRQRDLTEAQAQQAGPRRSGRRQPTSSRGWRSSRTGSARRTRPCGRAPRCAAPEIWSRRTTRWSARRVRPSARTATGTRRRGCTTRDSSGSAPPRTGCGPPTGKPGTPTGRRPRPRRPPGSSSRRTSCRTTDAPRANCVEPSRSPWNGVAVRSPM</sequence>
<proteinExistence type="predicted"/>
<feature type="compositionally biased region" description="Low complexity" evidence="1">
    <location>
        <begin position="417"/>
        <end position="429"/>
    </location>
</feature>
<feature type="region of interest" description="Disordered" evidence="1">
    <location>
        <begin position="289"/>
        <end position="453"/>
    </location>
</feature>
<accession>A0A7J0D3I8</accession>
<comment type="caution">
    <text evidence="2">The sequence shown here is derived from an EMBL/GenBank/DDBJ whole genome shotgun (WGS) entry which is preliminary data.</text>
</comment>
<protein>
    <recommendedName>
        <fullName evidence="4">TIGR02680 family protein</fullName>
    </recommendedName>
</protein>